<sequence length="261" mass="29891">MSALLNNLNPSIKAIAVVIAVCLLTFVFDPFTPLIYGIVVILFTFLFGKVNWKLYIGYYLIICLLSIGMLWTSIAFADEPTNPEVTTQFLFWELPKENVTVALSLTLRMLTFAALSFMFIFTTNMVHFILSLMQQCKLPPKLAYGILAGYRFLPLMREELQQIRAAHQVRGVRRASGIKESIQQYKRYAIPLLAGAIRKAERTAVAMESKGFSGEKARIFYRQFRVTFIDWLFLSSMIMLLIIIVAISIKLGYFSWYKGQF</sequence>
<proteinExistence type="predicted"/>
<feature type="transmembrane region" description="Helical" evidence="5">
    <location>
        <begin position="12"/>
        <end position="28"/>
    </location>
</feature>
<protein>
    <submittedName>
        <fullName evidence="6">Energy-coupling factor transport system permease protein</fullName>
    </submittedName>
</protein>
<keyword evidence="7" id="KW-1185">Reference proteome</keyword>
<accession>A0A1M5RLC2</accession>
<keyword evidence="2 5" id="KW-0812">Transmembrane</keyword>
<dbReference type="Pfam" id="PF02361">
    <property type="entry name" value="CbiQ"/>
    <property type="match status" value="1"/>
</dbReference>
<dbReference type="OrthoDB" id="92887at2"/>
<evidence type="ECO:0000256" key="2">
    <source>
        <dbReference type="ARBA" id="ARBA00022692"/>
    </source>
</evidence>
<evidence type="ECO:0000256" key="4">
    <source>
        <dbReference type="ARBA" id="ARBA00023136"/>
    </source>
</evidence>
<dbReference type="EMBL" id="FQXD01000005">
    <property type="protein sequence ID" value="SHH27114.1"/>
    <property type="molecule type" value="Genomic_DNA"/>
</dbReference>
<dbReference type="CDD" id="cd16914">
    <property type="entry name" value="EcfT"/>
    <property type="match status" value="1"/>
</dbReference>
<evidence type="ECO:0000313" key="7">
    <source>
        <dbReference type="Proteomes" id="UP000184079"/>
    </source>
</evidence>
<dbReference type="InterPro" id="IPR052770">
    <property type="entry name" value="Cobalt_transport_CbiQ"/>
</dbReference>
<dbReference type="AlphaFoldDB" id="A0A1M5RLC2"/>
<evidence type="ECO:0000313" key="6">
    <source>
        <dbReference type="EMBL" id="SHH27114.1"/>
    </source>
</evidence>
<evidence type="ECO:0000256" key="5">
    <source>
        <dbReference type="SAM" id="Phobius"/>
    </source>
</evidence>
<dbReference type="GO" id="GO:0006824">
    <property type="term" value="P:cobalt ion transport"/>
    <property type="evidence" value="ECO:0007669"/>
    <property type="project" value="TreeGrafter"/>
</dbReference>
<feature type="transmembrane region" description="Helical" evidence="5">
    <location>
        <begin position="59"/>
        <end position="77"/>
    </location>
</feature>
<dbReference type="PANTHER" id="PTHR43723:SF1">
    <property type="entry name" value="COBALT TRANSPORT PROTEIN CBIQ"/>
    <property type="match status" value="1"/>
</dbReference>
<comment type="subcellular location">
    <subcellularLocation>
        <location evidence="1">Membrane</location>
        <topology evidence="1">Multi-pass membrane protein</topology>
    </subcellularLocation>
</comment>
<name>A0A1M5RLC2_9BACI</name>
<reference evidence="7" key="1">
    <citation type="submission" date="2016-11" db="EMBL/GenBank/DDBJ databases">
        <authorList>
            <person name="Varghese N."/>
            <person name="Submissions S."/>
        </authorList>
    </citation>
    <scope>NUCLEOTIDE SEQUENCE [LARGE SCALE GENOMIC DNA]</scope>
    <source>
        <strain evidence="7">CGMCC 1.6496</strain>
    </source>
</reference>
<feature type="transmembrane region" description="Helical" evidence="5">
    <location>
        <begin position="109"/>
        <end position="132"/>
    </location>
</feature>
<dbReference type="Proteomes" id="UP000184079">
    <property type="component" value="Unassembled WGS sequence"/>
</dbReference>
<evidence type="ECO:0000256" key="1">
    <source>
        <dbReference type="ARBA" id="ARBA00004141"/>
    </source>
</evidence>
<evidence type="ECO:0000256" key="3">
    <source>
        <dbReference type="ARBA" id="ARBA00022989"/>
    </source>
</evidence>
<dbReference type="InterPro" id="IPR003339">
    <property type="entry name" value="ABC/ECF_trnsptr_transmembrane"/>
</dbReference>
<dbReference type="RefSeq" id="WP_073007088.1">
    <property type="nucleotide sequence ID" value="NZ_FQXD01000005.1"/>
</dbReference>
<gene>
    <name evidence="6" type="ORF">SAMN05421807_105204</name>
</gene>
<dbReference type="PANTHER" id="PTHR43723">
    <property type="entry name" value="COBALT TRANSPORT PROTEIN CBIQ"/>
    <property type="match status" value="1"/>
</dbReference>
<dbReference type="GO" id="GO:0043190">
    <property type="term" value="C:ATP-binding cassette (ABC) transporter complex"/>
    <property type="evidence" value="ECO:0007669"/>
    <property type="project" value="TreeGrafter"/>
</dbReference>
<organism evidence="6 7">
    <name type="scientific">Virgibacillus chiguensis</name>
    <dbReference type="NCBI Taxonomy" id="411959"/>
    <lineage>
        <taxon>Bacteria</taxon>
        <taxon>Bacillati</taxon>
        <taxon>Bacillota</taxon>
        <taxon>Bacilli</taxon>
        <taxon>Bacillales</taxon>
        <taxon>Bacillaceae</taxon>
        <taxon>Virgibacillus</taxon>
    </lineage>
</organism>
<keyword evidence="4 5" id="KW-0472">Membrane</keyword>
<keyword evidence="3 5" id="KW-1133">Transmembrane helix</keyword>
<feature type="transmembrane region" description="Helical" evidence="5">
    <location>
        <begin position="228"/>
        <end position="249"/>
    </location>
</feature>